<feature type="non-terminal residue" evidence="1">
    <location>
        <position position="109"/>
    </location>
</feature>
<evidence type="ECO:0000313" key="1">
    <source>
        <dbReference type="EMBL" id="GAJ09051.1"/>
    </source>
</evidence>
<dbReference type="SUPFAM" id="SSF51556">
    <property type="entry name" value="Metallo-dependent hydrolases"/>
    <property type="match status" value="1"/>
</dbReference>
<dbReference type="InterPro" id="IPR032466">
    <property type="entry name" value="Metal_Hydrolase"/>
</dbReference>
<dbReference type="EMBL" id="BARW01034686">
    <property type="protein sequence ID" value="GAJ09051.1"/>
    <property type="molecule type" value="Genomic_DNA"/>
</dbReference>
<name>X1V8F5_9ZZZZ</name>
<accession>X1V8F5</accession>
<reference evidence="1" key="1">
    <citation type="journal article" date="2014" name="Front. Microbiol.">
        <title>High frequency of phylogenetically diverse reductive dehalogenase-homologous genes in deep subseafloor sedimentary metagenomes.</title>
        <authorList>
            <person name="Kawai M."/>
            <person name="Futagami T."/>
            <person name="Toyoda A."/>
            <person name="Takaki Y."/>
            <person name="Nishi S."/>
            <person name="Hori S."/>
            <person name="Arai W."/>
            <person name="Tsubouchi T."/>
            <person name="Morono Y."/>
            <person name="Uchiyama I."/>
            <person name="Ito T."/>
            <person name="Fujiyama A."/>
            <person name="Inagaki F."/>
            <person name="Takami H."/>
        </authorList>
    </citation>
    <scope>NUCLEOTIDE SEQUENCE</scope>
    <source>
        <strain evidence="1">Expedition CK06-06</strain>
    </source>
</reference>
<comment type="caution">
    <text evidence="1">The sequence shown here is derived from an EMBL/GenBank/DDBJ whole genome shotgun (WGS) entry which is preliminary data.</text>
</comment>
<organism evidence="1">
    <name type="scientific">marine sediment metagenome</name>
    <dbReference type="NCBI Taxonomy" id="412755"/>
    <lineage>
        <taxon>unclassified sequences</taxon>
        <taxon>metagenomes</taxon>
        <taxon>ecological metagenomes</taxon>
    </lineage>
</organism>
<protein>
    <recommendedName>
        <fullName evidence="2">Amidohydrolase-related domain-containing protein</fullName>
    </recommendedName>
</protein>
<proteinExistence type="predicted"/>
<sequence>MRVVVMIVDCHTHIDFAADDVAMSEHLAAAETVDVCIVLAAAGGPSDKVNKKLAEYVGRHKEKMVGFAVVDPARDKVSAANLRPVKDKLGLKGAVLYCSTCGFHPTHSR</sequence>
<gene>
    <name evidence="1" type="ORF">S12H4_54294</name>
</gene>
<dbReference type="Gene3D" id="3.20.20.140">
    <property type="entry name" value="Metal-dependent hydrolases"/>
    <property type="match status" value="1"/>
</dbReference>
<evidence type="ECO:0008006" key="2">
    <source>
        <dbReference type="Google" id="ProtNLM"/>
    </source>
</evidence>
<dbReference type="AlphaFoldDB" id="X1V8F5"/>